<dbReference type="SMART" id="SM00387">
    <property type="entry name" value="HATPase_c"/>
    <property type="match status" value="1"/>
</dbReference>
<dbReference type="PANTHER" id="PTHR45528">
    <property type="entry name" value="SENSOR HISTIDINE KINASE CPXA"/>
    <property type="match status" value="1"/>
</dbReference>
<keyword evidence="5" id="KW-0597">Phosphoprotein</keyword>
<evidence type="ECO:0000256" key="13">
    <source>
        <dbReference type="ARBA" id="ARBA00023026"/>
    </source>
</evidence>
<evidence type="ECO:0000256" key="7">
    <source>
        <dbReference type="ARBA" id="ARBA00022692"/>
    </source>
</evidence>
<keyword evidence="10" id="KW-0067">ATP-binding</keyword>
<dbReference type="SUPFAM" id="SSF158472">
    <property type="entry name" value="HAMP domain-like"/>
    <property type="match status" value="1"/>
</dbReference>
<dbReference type="RefSeq" id="WP_066151156.1">
    <property type="nucleotide sequence ID" value="NZ_CP020814.1"/>
</dbReference>
<dbReference type="Gene3D" id="3.30.565.10">
    <property type="entry name" value="Histidine kinase-like ATPase, C-terminal domain"/>
    <property type="match status" value="1"/>
</dbReference>
<dbReference type="Proteomes" id="UP000193006">
    <property type="component" value="Chromosome"/>
</dbReference>
<dbReference type="InterPro" id="IPR005467">
    <property type="entry name" value="His_kinase_dom"/>
</dbReference>
<dbReference type="EMBL" id="CP020814">
    <property type="protein sequence ID" value="ARK30501.1"/>
    <property type="molecule type" value="Genomic_DNA"/>
</dbReference>
<dbReference type="AlphaFoldDB" id="A0A1X9MG56"/>
<dbReference type="FunFam" id="1.10.287.130:FF:000001">
    <property type="entry name" value="Two-component sensor histidine kinase"/>
    <property type="match status" value="1"/>
</dbReference>
<dbReference type="KEGG" id="bkw:BkAM31D_12045"/>
<accession>A0A1X9MG56</accession>
<keyword evidence="12" id="KW-0902">Two-component regulatory system</keyword>
<dbReference type="EC" id="2.7.13.3" evidence="3"/>
<dbReference type="SMART" id="SM00388">
    <property type="entry name" value="HisKA"/>
    <property type="match status" value="1"/>
</dbReference>
<name>A0A1X9MG56_9BACI</name>
<keyword evidence="8" id="KW-0547">Nucleotide-binding</keyword>
<dbReference type="InterPro" id="IPR003594">
    <property type="entry name" value="HATPase_dom"/>
</dbReference>
<dbReference type="SUPFAM" id="SSF55874">
    <property type="entry name" value="ATPase domain of HSP90 chaperone/DNA topoisomerase II/histidine kinase"/>
    <property type="match status" value="1"/>
</dbReference>
<dbReference type="InterPro" id="IPR036890">
    <property type="entry name" value="HATPase_C_sf"/>
</dbReference>
<dbReference type="CDD" id="cd06225">
    <property type="entry name" value="HAMP"/>
    <property type="match status" value="1"/>
</dbReference>
<evidence type="ECO:0000256" key="1">
    <source>
        <dbReference type="ARBA" id="ARBA00000085"/>
    </source>
</evidence>
<feature type="domain" description="HAMP" evidence="19">
    <location>
        <begin position="158"/>
        <end position="210"/>
    </location>
</feature>
<dbReference type="FunFam" id="3.30.565.10:FF:000006">
    <property type="entry name" value="Sensor histidine kinase WalK"/>
    <property type="match status" value="1"/>
</dbReference>
<dbReference type="PANTHER" id="PTHR45528:SF11">
    <property type="entry name" value="HISTIDINE KINASE"/>
    <property type="match status" value="1"/>
</dbReference>
<evidence type="ECO:0000259" key="18">
    <source>
        <dbReference type="PROSITE" id="PS50109"/>
    </source>
</evidence>
<dbReference type="SMART" id="SM00304">
    <property type="entry name" value="HAMP"/>
    <property type="match status" value="1"/>
</dbReference>
<keyword evidence="14 17" id="KW-0472">Membrane</keyword>
<proteinExistence type="predicted"/>
<protein>
    <recommendedName>
        <fullName evidence="16">Heme sensor protein HssS</fullName>
        <ecNumber evidence="3">2.7.13.3</ecNumber>
    </recommendedName>
</protein>
<dbReference type="InterPro" id="IPR036097">
    <property type="entry name" value="HisK_dim/P_sf"/>
</dbReference>
<evidence type="ECO:0000256" key="17">
    <source>
        <dbReference type="SAM" id="Phobius"/>
    </source>
</evidence>
<keyword evidence="4" id="KW-1003">Cell membrane</keyword>
<dbReference type="GO" id="GO:0005524">
    <property type="term" value="F:ATP binding"/>
    <property type="evidence" value="ECO:0007669"/>
    <property type="project" value="UniProtKB-KW"/>
</dbReference>
<evidence type="ECO:0000313" key="21">
    <source>
        <dbReference type="Proteomes" id="UP000193006"/>
    </source>
</evidence>
<dbReference type="PROSITE" id="PS50109">
    <property type="entry name" value="HIS_KIN"/>
    <property type="match status" value="1"/>
</dbReference>
<dbReference type="Gene3D" id="1.10.287.130">
    <property type="match status" value="1"/>
</dbReference>
<comment type="function">
    <text evidence="15">Member of the two-component regulatory system HssS/HssR involved in intracellular heme homeostasis and tempering of staphylococcal virulence. HssS functions as a heme sensor histidine kinase which is autophosphorylated at a histidine residue and transfers its phosphate group to an aspartate residue of HssR. HssR/HssS activates the expression of hrtAB, an efflux pump, in response to extracellular heme, hemin, hemoglobin or blood.</text>
</comment>
<dbReference type="Pfam" id="PF00512">
    <property type="entry name" value="HisKA"/>
    <property type="match status" value="1"/>
</dbReference>
<dbReference type="InterPro" id="IPR003660">
    <property type="entry name" value="HAMP_dom"/>
</dbReference>
<dbReference type="CDD" id="cd00082">
    <property type="entry name" value="HisKA"/>
    <property type="match status" value="1"/>
</dbReference>
<evidence type="ECO:0000256" key="10">
    <source>
        <dbReference type="ARBA" id="ARBA00022840"/>
    </source>
</evidence>
<reference evidence="20 21" key="1">
    <citation type="submission" date="2017-04" db="EMBL/GenBank/DDBJ databases">
        <title>Bacillus krulwichiae AM31D Genome sequencing and assembly.</title>
        <authorList>
            <person name="Krulwich T.A."/>
            <person name="Anastor L."/>
            <person name="Ehrlich R."/>
            <person name="Ehrlich G.D."/>
            <person name="Janto B."/>
        </authorList>
    </citation>
    <scope>NUCLEOTIDE SEQUENCE [LARGE SCALE GENOMIC DNA]</scope>
    <source>
        <strain evidence="20 21">AM31D</strain>
    </source>
</reference>
<keyword evidence="7 17" id="KW-0812">Transmembrane</keyword>
<evidence type="ECO:0000256" key="15">
    <source>
        <dbReference type="ARBA" id="ARBA00037219"/>
    </source>
</evidence>
<comment type="catalytic activity">
    <reaction evidence="1">
        <text>ATP + protein L-histidine = ADP + protein N-phospho-L-histidine.</text>
        <dbReference type="EC" id="2.7.13.3"/>
    </reaction>
</comment>
<keyword evidence="9" id="KW-0418">Kinase</keyword>
<evidence type="ECO:0000313" key="20">
    <source>
        <dbReference type="EMBL" id="ARK30501.1"/>
    </source>
</evidence>
<dbReference type="InterPro" id="IPR003661">
    <property type="entry name" value="HisK_dim/P_dom"/>
</dbReference>
<evidence type="ECO:0000256" key="12">
    <source>
        <dbReference type="ARBA" id="ARBA00023012"/>
    </source>
</evidence>
<evidence type="ECO:0000256" key="16">
    <source>
        <dbReference type="ARBA" id="ARBA00040841"/>
    </source>
</evidence>
<evidence type="ECO:0000256" key="8">
    <source>
        <dbReference type="ARBA" id="ARBA00022741"/>
    </source>
</evidence>
<dbReference type="STRING" id="199441.BkAM31D_12045"/>
<gene>
    <name evidence="20" type="primary">hssS</name>
    <name evidence="20" type="ORF">BkAM31D_12045</name>
</gene>
<dbReference type="CDD" id="cd00075">
    <property type="entry name" value="HATPase"/>
    <property type="match status" value="1"/>
</dbReference>
<dbReference type="Gene3D" id="6.10.340.10">
    <property type="match status" value="1"/>
</dbReference>
<feature type="transmembrane region" description="Helical" evidence="17">
    <location>
        <begin position="137"/>
        <end position="156"/>
    </location>
</feature>
<evidence type="ECO:0000256" key="4">
    <source>
        <dbReference type="ARBA" id="ARBA00022475"/>
    </source>
</evidence>
<evidence type="ECO:0000256" key="9">
    <source>
        <dbReference type="ARBA" id="ARBA00022777"/>
    </source>
</evidence>
<dbReference type="Pfam" id="PF00672">
    <property type="entry name" value="HAMP"/>
    <property type="match status" value="1"/>
</dbReference>
<feature type="domain" description="Histidine kinase" evidence="18">
    <location>
        <begin position="218"/>
        <end position="433"/>
    </location>
</feature>
<dbReference type="InterPro" id="IPR004358">
    <property type="entry name" value="Sig_transdc_His_kin-like_C"/>
</dbReference>
<evidence type="ECO:0000256" key="5">
    <source>
        <dbReference type="ARBA" id="ARBA00022553"/>
    </source>
</evidence>
<dbReference type="GO" id="GO:0000155">
    <property type="term" value="F:phosphorelay sensor kinase activity"/>
    <property type="evidence" value="ECO:0007669"/>
    <property type="project" value="InterPro"/>
</dbReference>
<sequence length="434" mass="49542">MIISLLTSYSITTLFFHNEVIFDEEIVKVSEGIADLVELTEPDKVPDVIKTLNTFPFELKIMSNDGETLIQTNISFTITSTEFNIVKNQVEKTASIMPHDKREATRTIGVPITIDNQSYAMFIRIDYEEEMHSFKKVMIFLLGLVLFIGSLLILLASRHLVNPIKKLTFAAKEIAKGNFAVRLNSKNKDEVGELINSFNHMAAEVEKIDKMRENFVSSVSHEIQSPLTSIKGFTKAIRDEVVPKQNQKEYLDIIYQETERLSRLSENLLRLASLDSEHHPYHPTVYRLDEQIRRTVLATEPLWKQRNLTIELDITSIEIEADQDLFEQVWLNLLTNAIKYSHDNGRIIVEAEKTETQSVIKIKDFGKGIPQAEIPHLFKRFYKVDKARRSSIEGNGLGLSIVKKIVNIHKCTIDVSSKEGIGSTFTITIPNHLK</sequence>
<dbReference type="GO" id="GO:0005886">
    <property type="term" value="C:plasma membrane"/>
    <property type="evidence" value="ECO:0007669"/>
    <property type="project" value="UniProtKB-SubCell"/>
</dbReference>
<keyword evidence="21" id="KW-1185">Reference proteome</keyword>
<dbReference type="InterPro" id="IPR050398">
    <property type="entry name" value="HssS/ArlS-like"/>
</dbReference>
<organism evidence="20 21">
    <name type="scientific">Halalkalibacter krulwichiae</name>
    <dbReference type="NCBI Taxonomy" id="199441"/>
    <lineage>
        <taxon>Bacteria</taxon>
        <taxon>Bacillati</taxon>
        <taxon>Bacillota</taxon>
        <taxon>Bacilli</taxon>
        <taxon>Bacillales</taxon>
        <taxon>Bacillaceae</taxon>
        <taxon>Halalkalibacter</taxon>
    </lineage>
</organism>
<keyword evidence="13" id="KW-0843">Virulence</keyword>
<keyword evidence="6 20" id="KW-0808">Transferase</keyword>
<evidence type="ECO:0000256" key="2">
    <source>
        <dbReference type="ARBA" id="ARBA00004651"/>
    </source>
</evidence>
<keyword evidence="11 17" id="KW-1133">Transmembrane helix</keyword>
<comment type="subcellular location">
    <subcellularLocation>
        <location evidence="2">Cell membrane</location>
        <topology evidence="2">Multi-pass membrane protein</topology>
    </subcellularLocation>
</comment>
<evidence type="ECO:0000256" key="14">
    <source>
        <dbReference type="ARBA" id="ARBA00023136"/>
    </source>
</evidence>
<evidence type="ECO:0000259" key="19">
    <source>
        <dbReference type="PROSITE" id="PS50885"/>
    </source>
</evidence>
<dbReference type="PRINTS" id="PR00344">
    <property type="entry name" value="BCTRLSENSOR"/>
</dbReference>
<evidence type="ECO:0000256" key="3">
    <source>
        <dbReference type="ARBA" id="ARBA00012438"/>
    </source>
</evidence>
<evidence type="ECO:0000256" key="6">
    <source>
        <dbReference type="ARBA" id="ARBA00022679"/>
    </source>
</evidence>
<dbReference type="SUPFAM" id="SSF47384">
    <property type="entry name" value="Homodimeric domain of signal transducing histidine kinase"/>
    <property type="match status" value="1"/>
</dbReference>
<dbReference type="Pfam" id="PF02518">
    <property type="entry name" value="HATPase_c"/>
    <property type="match status" value="1"/>
</dbReference>
<dbReference type="PROSITE" id="PS50885">
    <property type="entry name" value="HAMP"/>
    <property type="match status" value="1"/>
</dbReference>
<evidence type="ECO:0000256" key="11">
    <source>
        <dbReference type="ARBA" id="ARBA00022989"/>
    </source>
</evidence>